<sequence length="89" mass="9529">MKPLSAEQLLIIADECCTEWGTTVRSYSAICAAAAIPGARLEGLPVFDSPTAAAAALSRGIERLEPLADFNAPFASAAEEIYLRWTDRD</sequence>
<dbReference type="AlphaFoldDB" id="A0A1N7IQB3"/>
<accession>A0A1N7IQB3</accession>
<dbReference type="RefSeq" id="WP_076598248.1">
    <property type="nucleotide sequence ID" value="NZ_CP046976.1"/>
</dbReference>
<dbReference type="EMBL" id="FTOF01000001">
    <property type="protein sequence ID" value="SIS39263.1"/>
    <property type="molecule type" value="Genomic_DNA"/>
</dbReference>
<dbReference type="STRING" id="1161099.SAMN05444817_101283"/>
<dbReference type="Proteomes" id="UP000186292">
    <property type="component" value="Unassembled WGS sequence"/>
</dbReference>
<protein>
    <submittedName>
        <fullName evidence="1">Transcriptional regulator, TetR family</fullName>
    </submittedName>
</protein>
<evidence type="ECO:0000313" key="1">
    <source>
        <dbReference type="EMBL" id="SIS39263.1"/>
    </source>
</evidence>
<keyword evidence="2" id="KW-1185">Reference proteome</keyword>
<gene>
    <name evidence="1" type="ORF">SAMN05444817_101283</name>
</gene>
<reference evidence="2" key="1">
    <citation type="submission" date="2017-01" db="EMBL/GenBank/DDBJ databases">
        <authorList>
            <person name="Varghese N."/>
            <person name="Submissions S."/>
        </authorList>
    </citation>
    <scope>NUCLEOTIDE SEQUENCE [LARGE SCALE GENOMIC DNA]</scope>
    <source>
        <strain evidence="2">DSM 44531</strain>
    </source>
</reference>
<organism evidence="1 2">
    <name type="scientific">Corynebacterium appendicis CIP 107643</name>
    <dbReference type="NCBI Taxonomy" id="1161099"/>
    <lineage>
        <taxon>Bacteria</taxon>
        <taxon>Bacillati</taxon>
        <taxon>Actinomycetota</taxon>
        <taxon>Actinomycetes</taxon>
        <taxon>Mycobacteriales</taxon>
        <taxon>Corynebacteriaceae</taxon>
        <taxon>Corynebacterium</taxon>
    </lineage>
</organism>
<proteinExistence type="predicted"/>
<dbReference type="OrthoDB" id="4428158at2"/>
<name>A0A1N7IQB3_9CORY</name>
<evidence type="ECO:0000313" key="2">
    <source>
        <dbReference type="Proteomes" id="UP000186292"/>
    </source>
</evidence>